<proteinExistence type="predicted"/>
<reference evidence="1 2" key="1">
    <citation type="journal article" date="2019" name="Int. J. Syst. Evol. Microbiol.">
        <title>The Global Catalogue of Microorganisms (GCM) 10K type strain sequencing project: providing services to taxonomists for standard genome sequencing and annotation.</title>
        <authorList>
            <consortium name="The Broad Institute Genomics Platform"/>
            <consortium name="The Broad Institute Genome Sequencing Center for Infectious Disease"/>
            <person name="Wu L."/>
            <person name="Ma J."/>
        </authorList>
    </citation>
    <scope>NUCLEOTIDE SEQUENCE [LARGE SCALE GENOMIC DNA]</scope>
    <source>
        <strain evidence="1 2">CGMCC 1.12125</strain>
    </source>
</reference>
<evidence type="ECO:0000313" key="2">
    <source>
        <dbReference type="Proteomes" id="UP001597119"/>
    </source>
</evidence>
<dbReference type="EMBL" id="JBHUDJ010000006">
    <property type="protein sequence ID" value="MFD1587736.1"/>
    <property type="molecule type" value="Genomic_DNA"/>
</dbReference>
<dbReference type="AlphaFoldDB" id="A0ABD6CCI2"/>
<sequence>MVKSTVRFSETVMDRVEEMVSEESFSSKSEFQRFAVELVLSEVADYEPEMLDFDELREQVLPSTTLISEAEGTTEADDQFYQTAARVRQFAIRGELDTAEEYIDTNYPSTDPRCMLLDELLDPYRDDESDDE</sequence>
<accession>A0ABD6CCI2</accession>
<comment type="caution">
    <text evidence="1">The sequence shown here is derived from an EMBL/GenBank/DDBJ whole genome shotgun (WGS) entry which is preliminary data.</text>
</comment>
<keyword evidence="2" id="KW-1185">Reference proteome</keyword>
<dbReference type="Proteomes" id="UP001597119">
    <property type="component" value="Unassembled WGS sequence"/>
</dbReference>
<evidence type="ECO:0000313" key="1">
    <source>
        <dbReference type="EMBL" id="MFD1587736.1"/>
    </source>
</evidence>
<dbReference type="RefSeq" id="WP_247380738.1">
    <property type="nucleotide sequence ID" value="NZ_JALLGV010000008.1"/>
</dbReference>
<name>A0ABD6CCI2_9EURY</name>
<organism evidence="1 2">
    <name type="scientific">Halorientalis brevis</name>
    <dbReference type="NCBI Taxonomy" id="1126241"/>
    <lineage>
        <taxon>Archaea</taxon>
        <taxon>Methanobacteriati</taxon>
        <taxon>Methanobacteriota</taxon>
        <taxon>Stenosarchaea group</taxon>
        <taxon>Halobacteria</taxon>
        <taxon>Halobacteriales</taxon>
        <taxon>Haloarculaceae</taxon>
        <taxon>Halorientalis</taxon>
    </lineage>
</organism>
<protein>
    <submittedName>
        <fullName evidence="1">Transcriptional regulator</fullName>
    </submittedName>
</protein>
<gene>
    <name evidence="1" type="ORF">ACFR9U_12140</name>
</gene>